<evidence type="ECO:0000313" key="3">
    <source>
        <dbReference type="Proteomes" id="UP000624279"/>
    </source>
</evidence>
<proteinExistence type="predicted"/>
<protein>
    <submittedName>
        <fullName evidence="2">Uncharacterized protein</fullName>
    </submittedName>
</protein>
<evidence type="ECO:0000256" key="1">
    <source>
        <dbReference type="SAM" id="SignalP"/>
    </source>
</evidence>
<keyword evidence="3" id="KW-1185">Reference proteome</keyword>
<reference evidence="2 3" key="1">
    <citation type="submission" date="2020-08" db="EMBL/GenBank/DDBJ databases">
        <title>Novel species isolated from subtropical streams in China.</title>
        <authorList>
            <person name="Lu H."/>
        </authorList>
    </citation>
    <scope>NUCLEOTIDE SEQUENCE [LARGE SCALE GENOMIC DNA]</scope>
    <source>
        <strain evidence="2 3">LX15W</strain>
    </source>
</reference>
<feature type="signal peptide" evidence="1">
    <location>
        <begin position="1"/>
        <end position="21"/>
    </location>
</feature>
<gene>
    <name evidence="2" type="ORF">H8K55_15980</name>
</gene>
<comment type="caution">
    <text evidence="2">The sequence shown here is derived from an EMBL/GenBank/DDBJ whole genome shotgun (WGS) entry which is preliminary data.</text>
</comment>
<feature type="chain" id="PRO_5046069891" evidence="1">
    <location>
        <begin position="22"/>
        <end position="204"/>
    </location>
</feature>
<dbReference type="RefSeq" id="WP_186943064.1">
    <property type="nucleotide sequence ID" value="NZ_JACOGA010000015.1"/>
</dbReference>
<sequence length="204" mass="22653">MNVRTLLFTLFLASFINTSNAKIEVPDNVIRLINNSFPQCDLSTPVTGSLYGESSSDIAVVVGCKSSKNDYSSLQLILVLTKDSDGKYFIASKTGKFDTDGIYDLSLEIKKNSLFIHISIPGSQTAIVTNYQFKKIGKDLTLIGMETQSYYHGDAPQDKSTEDFHISTNYLTGVVLDSRHKAGKSKKVRLKKIQFQEFFPGIES</sequence>
<dbReference type="EMBL" id="JACOGA010000015">
    <property type="protein sequence ID" value="MBC3875088.1"/>
    <property type="molecule type" value="Genomic_DNA"/>
</dbReference>
<organism evidence="2 3">
    <name type="scientific">Undibacterium flavidum</name>
    <dbReference type="NCBI Taxonomy" id="2762297"/>
    <lineage>
        <taxon>Bacteria</taxon>
        <taxon>Pseudomonadati</taxon>
        <taxon>Pseudomonadota</taxon>
        <taxon>Betaproteobacteria</taxon>
        <taxon>Burkholderiales</taxon>
        <taxon>Oxalobacteraceae</taxon>
        <taxon>Undibacterium</taxon>
    </lineage>
</organism>
<keyword evidence="1" id="KW-0732">Signal</keyword>
<name>A0ABR6YEZ9_9BURK</name>
<dbReference type="Proteomes" id="UP000624279">
    <property type="component" value="Unassembled WGS sequence"/>
</dbReference>
<accession>A0ABR6YEZ9</accession>
<evidence type="ECO:0000313" key="2">
    <source>
        <dbReference type="EMBL" id="MBC3875088.1"/>
    </source>
</evidence>